<dbReference type="PANTHER" id="PTHR43149:SF1">
    <property type="entry name" value="DELTA(3,5)-DELTA(2,4)-DIENOYL-COA ISOMERASE, MITOCHONDRIAL"/>
    <property type="match status" value="1"/>
</dbReference>
<dbReference type="CDD" id="cd06558">
    <property type="entry name" value="crotonase-like"/>
    <property type="match status" value="1"/>
</dbReference>
<dbReference type="RefSeq" id="WP_344812996.1">
    <property type="nucleotide sequence ID" value="NZ_BAAAYX010000013.1"/>
</dbReference>
<proteinExistence type="inferred from homology"/>
<sequence>MEEISLPGGVELVLDENRRTARVRLDRPDVRNAQTMATWSALARAADLIRARDAISVVVLSGAGPDFSAGLDLRMLRGDAPAGEGDVRELLGRDDAGVRGAIADFQRGFTCWRELPAIVVAVITGRAVGAGFQLALAADLRILSEDAVLVMAEARLGLVPDLGGTRRLMEIVGYAHALEICATAGPVDARRAERLGLANAVVPNEDLDAAVERQLDALRAVDPVVSRAVKTLMVGATASTPAEQLAAERAAQVPLLRKITGTSG</sequence>
<reference evidence="4" key="1">
    <citation type="journal article" date="2019" name="Int. J. Syst. Evol. Microbiol.">
        <title>The Global Catalogue of Microorganisms (GCM) 10K type strain sequencing project: providing services to taxonomists for standard genome sequencing and annotation.</title>
        <authorList>
            <consortium name="The Broad Institute Genomics Platform"/>
            <consortium name="The Broad Institute Genome Sequencing Center for Infectious Disease"/>
            <person name="Wu L."/>
            <person name="Ma J."/>
        </authorList>
    </citation>
    <scope>NUCLEOTIDE SEQUENCE [LARGE SCALE GENOMIC DNA]</scope>
    <source>
        <strain evidence="4">JCM 16548</strain>
    </source>
</reference>
<dbReference type="PROSITE" id="PS00166">
    <property type="entry name" value="ENOYL_COA_HYDRATASE"/>
    <property type="match status" value="1"/>
</dbReference>
<dbReference type="InterPro" id="IPR018376">
    <property type="entry name" value="Enoyl-CoA_hyd/isom_CS"/>
</dbReference>
<accession>A0ABP7DPR8</accession>
<dbReference type="Proteomes" id="UP001500051">
    <property type="component" value="Unassembled WGS sequence"/>
</dbReference>
<dbReference type="EMBL" id="BAAAYX010000013">
    <property type="protein sequence ID" value="GAA3708234.1"/>
    <property type="molecule type" value="Genomic_DNA"/>
</dbReference>
<organism evidence="3 4">
    <name type="scientific">Microlunatus aurantiacus</name>
    <dbReference type="NCBI Taxonomy" id="446786"/>
    <lineage>
        <taxon>Bacteria</taxon>
        <taxon>Bacillati</taxon>
        <taxon>Actinomycetota</taxon>
        <taxon>Actinomycetes</taxon>
        <taxon>Propionibacteriales</taxon>
        <taxon>Propionibacteriaceae</taxon>
        <taxon>Microlunatus</taxon>
    </lineage>
</organism>
<protein>
    <submittedName>
        <fullName evidence="3">Enoyl-CoA hydratase/isomerase family protein</fullName>
    </submittedName>
</protein>
<dbReference type="PANTHER" id="PTHR43149">
    <property type="entry name" value="ENOYL-COA HYDRATASE"/>
    <property type="match status" value="1"/>
</dbReference>
<evidence type="ECO:0000313" key="4">
    <source>
        <dbReference type="Proteomes" id="UP001500051"/>
    </source>
</evidence>
<evidence type="ECO:0000256" key="2">
    <source>
        <dbReference type="RuleBase" id="RU003707"/>
    </source>
</evidence>
<evidence type="ECO:0000256" key="1">
    <source>
        <dbReference type="ARBA" id="ARBA00005254"/>
    </source>
</evidence>
<gene>
    <name evidence="3" type="ORF">GCM10022204_27840</name>
</gene>
<dbReference type="InterPro" id="IPR045002">
    <property type="entry name" value="Ech1-like"/>
</dbReference>
<dbReference type="Pfam" id="PF00378">
    <property type="entry name" value="ECH_1"/>
    <property type="match status" value="1"/>
</dbReference>
<dbReference type="InterPro" id="IPR001753">
    <property type="entry name" value="Enoyl-CoA_hydra/iso"/>
</dbReference>
<keyword evidence="4" id="KW-1185">Reference proteome</keyword>
<dbReference type="Gene3D" id="3.90.226.10">
    <property type="entry name" value="2-enoyl-CoA Hydratase, Chain A, domain 1"/>
    <property type="match status" value="1"/>
</dbReference>
<comment type="caution">
    <text evidence="3">The sequence shown here is derived from an EMBL/GenBank/DDBJ whole genome shotgun (WGS) entry which is preliminary data.</text>
</comment>
<dbReference type="InterPro" id="IPR029045">
    <property type="entry name" value="ClpP/crotonase-like_dom_sf"/>
</dbReference>
<name>A0ABP7DPR8_9ACTN</name>
<evidence type="ECO:0000313" key="3">
    <source>
        <dbReference type="EMBL" id="GAA3708234.1"/>
    </source>
</evidence>
<comment type="similarity">
    <text evidence="1 2">Belongs to the enoyl-CoA hydratase/isomerase family.</text>
</comment>
<dbReference type="SUPFAM" id="SSF52096">
    <property type="entry name" value="ClpP/crotonase"/>
    <property type="match status" value="1"/>
</dbReference>